<proteinExistence type="predicted"/>
<evidence type="ECO:0000259" key="1">
    <source>
        <dbReference type="Pfam" id="PF19623"/>
    </source>
</evidence>
<dbReference type="AlphaFoldDB" id="A0A7G9FMH2"/>
<feature type="domain" description="DUF6128" evidence="1">
    <location>
        <begin position="181"/>
        <end position="284"/>
    </location>
</feature>
<dbReference type="InterPro" id="IPR046131">
    <property type="entry name" value="DUF6128"/>
</dbReference>
<dbReference type="Pfam" id="PF19623">
    <property type="entry name" value="DUF6128"/>
    <property type="match status" value="1"/>
</dbReference>
<evidence type="ECO:0000313" key="2">
    <source>
        <dbReference type="EMBL" id="QNL99753.1"/>
    </source>
</evidence>
<dbReference type="RefSeq" id="WP_021984022.1">
    <property type="nucleotide sequence ID" value="NZ_CP060632.1"/>
</dbReference>
<keyword evidence="3" id="KW-1185">Reference proteome</keyword>
<organism evidence="2 3">
    <name type="scientific">Wujia chipingensis</name>
    <dbReference type="NCBI Taxonomy" id="2763670"/>
    <lineage>
        <taxon>Bacteria</taxon>
        <taxon>Bacillati</taxon>
        <taxon>Bacillota</taxon>
        <taxon>Clostridia</taxon>
        <taxon>Lachnospirales</taxon>
        <taxon>Lachnospiraceae</taxon>
        <taxon>Wujia</taxon>
    </lineage>
</organism>
<dbReference type="EMBL" id="CP060632">
    <property type="protein sequence ID" value="QNL99753.1"/>
    <property type="molecule type" value="Genomic_DNA"/>
</dbReference>
<accession>A0A7G9FMH2</accession>
<evidence type="ECO:0000313" key="3">
    <source>
        <dbReference type="Proteomes" id="UP000515819"/>
    </source>
</evidence>
<dbReference type="KEGG" id="wcp:H9Q76_00105"/>
<sequence>MQQRRWVSYIYRYREFVRCEIAGFIKVQRISNKDTDVTRIRMGMKMYKEYACTCYAYLLWHGQAKPFTAVQFAAGERDTILTSVELPWSNPLGDGVAFPEYDGVYFVCDDGEILAGIWSTERYDLRQVQVTDRQDGLVEQEEPVLEYAGAGTKPQEEPVEEIPQIPLPSDMANGYEEMLTTYPKLPLFAGSQIVDGVKIAPQDIGKLDMANWKLGVNSFLAHGYYKYQYLMLGKVKMNKAELHVIGVPGIFTNKERYLANMFGFRVFIPVRKTKILTGNFGYWVSEIVESEKLRVPHQVNVVS</sequence>
<gene>
    <name evidence="2" type="ORF">H9Q76_00105</name>
</gene>
<name>A0A7G9FMH2_9FIRM</name>
<reference evidence="2 3" key="1">
    <citation type="submission" date="2020-08" db="EMBL/GenBank/DDBJ databases">
        <authorList>
            <person name="Liu C."/>
            <person name="Sun Q."/>
        </authorList>
    </citation>
    <scope>NUCLEOTIDE SEQUENCE [LARGE SCALE GENOMIC DNA]</scope>
    <source>
        <strain evidence="2 3">NSJ-4</strain>
    </source>
</reference>
<protein>
    <recommendedName>
        <fullName evidence="1">DUF6128 domain-containing protein</fullName>
    </recommendedName>
</protein>
<dbReference type="Proteomes" id="UP000515819">
    <property type="component" value="Chromosome"/>
</dbReference>